<proteinExistence type="predicted"/>
<dbReference type="OrthoDB" id="6245142at2759"/>
<evidence type="ECO:0000313" key="2">
    <source>
        <dbReference type="Proteomes" id="UP000822476"/>
    </source>
</evidence>
<accession>A0A8S9YLY4</accession>
<gene>
    <name evidence="1" type="ORF">EG68_06926</name>
</gene>
<keyword evidence="2" id="KW-1185">Reference proteome</keyword>
<comment type="caution">
    <text evidence="1">The sequence shown here is derived from an EMBL/GenBank/DDBJ whole genome shotgun (WGS) entry which is preliminary data.</text>
</comment>
<protein>
    <submittedName>
        <fullName evidence="1">Uncharacterized protein</fullName>
    </submittedName>
</protein>
<reference evidence="1" key="1">
    <citation type="submission" date="2019-07" db="EMBL/GenBank/DDBJ databases">
        <title>Annotation for the trematode Paragonimus miyazaki's.</title>
        <authorList>
            <person name="Choi Y.-J."/>
        </authorList>
    </citation>
    <scope>NUCLEOTIDE SEQUENCE</scope>
    <source>
        <strain evidence="1">Japan</strain>
    </source>
</reference>
<dbReference type="Proteomes" id="UP000822476">
    <property type="component" value="Unassembled WGS sequence"/>
</dbReference>
<evidence type="ECO:0000313" key="1">
    <source>
        <dbReference type="EMBL" id="KAF7255879.1"/>
    </source>
</evidence>
<dbReference type="EMBL" id="JTDE01003586">
    <property type="protein sequence ID" value="KAF7255879.1"/>
    <property type="molecule type" value="Genomic_DNA"/>
</dbReference>
<sequence length="115" mass="13300">MTYKLEHIKFSEIFRTLCSLFGYFDSRGRDDNFTVSEIMTWGDIEMPFIDDCQRSDQNFATYLLTSPTLCASFDQVSTFAEAERPDFRKHFACTPQTPYRSTCGCFPCTSSKHLV</sequence>
<dbReference type="AlphaFoldDB" id="A0A8S9YLY4"/>
<name>A0A8S9YLY4_9TREM</name>
<organism evidence="1 2">
    <name type="scientific">Paragonimus skrjabini miyazakii</name>
    <dbReference type="NCBI Taxonomy" id="59628"/>
    <lineage>
        <taxon>Eukaryota</taxon>
        <taxon>Metazoa</taxon>
        <taxon>Spiralia</taxon>
        <taxon>Lophotrochozoa</taxon>
        <taxon>Platyhelminthes</taxon>
        <taxon>Trematoda</taxon>
        <taxon>Digenea</taxon>
        <taxon>Plagiorchiida</taxon>
        <taxon>Troglotremata</taxon>
        <taxon>Troglotrematidae</taxon>
        <taxon>Paragonimus</taxon>
    </lineage>
</organism>